<dbReference type="RefSeq" id="WP_073317459.1">
    <property type="nucleotide sequence ID" value="NZ_FQYP01000006.1"/>
</dbReference>
<dbReference type="OrthoDB" id="1494481at2"/>
<sequence length="217" mass="25269">MKRGSFVIISILLSISCAKKKNITVNELSLDPRYFHIKSINTFAHCNGPNGRYTTQVISKKNGYLLFSQVYEYRDSPFIGELSSDNKGYAVDKDGKILDTLSNVAVEMIRSHDFHRLQTNPWSFFNQIKYEKNFEPGIDLYSGIDRLNNPVKIYYDNAIEQIKTVEFLNMMDTTETIQVVYQQWEESMYGKLAKKVEIIQAKKDTFHFDFKTIKINE</sequence>
<reference evidence="2" key="1">
    <citation type="submission" date="2016-11" db="EMBL/GenBank/DDBJ databases">
        <authorList>
            <person name="Varghese N."/>
            <person name="Submissions S."/>
        </authorList>
    </citation>
    <scope>NUCLEOTIDE SEQUENCE [LARGE SCALE GENOMIC DNA]</scope>
    <source>
        <strain evidence="2">DSM 22623</strain>
    </source>
</reference>
<dbReference type="STRING" id="570521.SAMN04488508_106353"/>
<evidence type="ECO:0008006" key="3">
    <source>
        <dbReference type="Google" id="ProtNLM"/>
    </source>
</evidence>
<dbReference type="PROSITE" id="PS51257">
    <property type="entry name" value="PROKAR_LIPOPROTEIN"/>
    <property type="match status" value="1"/>
</dbReference>
<keyword evidence="2" id="KW-1185">Reference proteome</keyword>
<protein>
    <recommendedName>
        <fullName evidence="3">Lipoprotein</fullName>
    </recommendedName>
</protein>
<dbReference type="Proteomes" id="UP000184432">
    <property type="component" value="Unassembled WGS sequence"/>
</dbReference>
<accession>A0A1M6HLX1</accession>
<gene>
    <name evidence="1" type="ORF">SAMN04488508_106353</name>
</gene>
<name>A0A1M6HLX1_9FLAO</name>
<evidence type="ECO:0000313" key="1">
    <source>
        <dbReference type="EMBL" id="SHJ23203.1"/>
    </source>
</evidence>
<dbReference type="AlphaFoldDB" id="A0A1M6HLX1"/>
<evidence type="ECO:0000313" key="2">
    <source>
        <dbReference type="Proteomes" id="UP000184432"/>
    </source>
</evidence>
<proteinExistence type="predicted"/>
<organism evidence="1 2">
    <name type="scientific">Aquimarina spongiae</name>
    <dbReference type="NCBI Taxonomy" id="570521"/>
    <lineage>
        <taxon>Bacteria</taxon>
        <taxon>Pseudomonadati</taxon>
        <taxon>Bacteroidota</taxon>
        <taxon>Flavobacteriia</taxon>
        <taxon>Flavobacteriales</taxon>
        <taxon>Flavobacteriaceae</taxon>
        <taxon>Aquimarina</taxon>
    </lineage>
</organism>
<dbReference type="EMBL" id="FQYP01000006">
    <property type="protein sequence ID" value="SHJ23203.1"/>
    <property type="molecule type" value="Genomic_DNA"/>
</dbReference>